<keyword evidence="5" id="KW-1133">Transmembrane helix</keyword>
<dbReference type="Proteomes" id="UP000295198">
    <property type="component" value="Unassembled WGS sequence"/>
</dbReference>
<dbReference type="Gene3D" id="3.30.565.10">
    <property type="entry name" value="Histidine kinase-like ATPase, C-terminal domain"/>
    <property type="match status" value="1"/>
</dbReference>
<keyword evidence="3" id="KW-0902">Two-component regulatory system</keyword>
<dbReference type="Pfam" id="PF04024">
    <property type="entry name" value="PspC"/>
    <property type="match status" value="1"/>
</dbReference>
<feature type="transmembrane region" description="Helical" evidence="5">
    <location>
        <begin position="132"/>
        <end position="150"/>
    </location>
</feature>
<feature type="transmembrane region" description="Helical" evidence="5">
    <location>
        <begin position="106"/>
        <end position="126"/>
    </location>
</feature>
<dbReference type="PANTHER" id="PTHR24421">
    <property type="entry name" value="NITRATE/NITRITE SENSOR PROTEIN NARX-RELATED"/>
    <property type="match status" value="1"/>
</dbReference>
<feature type="transmembrane region" description="Helical" evidence="5">
    <location>
        <begin position="213"/>
        <end position="233"/>
    </location>
</feature>
<dbReference type="OrthoDB" id="3534856at2"/>
<dbReference type="AlphaFoldDB" id="A0A4Q4Z6V7"/>
<keyword evidence="1" id="KW-0808">Transferase</keyword>
<evidence type="ECO:0000256" key="4">
    <source>
        <dbReference type="SAM" id="MobiDB-lite"/>
    </source>
</evidence>
<keyword evidence="5" id="KW-0812">Transmembrane</keyword>
<dbReference type="InterPro" id="IPR007168">
    <property type="entry name" value="Phageshock_PspC_N"/>
</dbReference>
<sequence length="434" mass="46556">MVRPRALCDDESTMTTTAPYEPRRATRDTSDSYLGGVASGLARHLGLPVLWVRVAFVVSAALGGLGAAFYAGLWMVLPTDDKFNRAAPGLEAASRDGRRPGAVRRFVDVGPMIALAALGIGIVLAFETTFGRGALFWPVVIGIGGVVLIWRQADEAQRERWLDTTGRIDPLRALVGRGTWASYARLFAGGLLILTAFAVFAFRTGQLGAAREILVAGLLGVVGLAIAIGPWVFRLASDLADERAERVRSQERADVAAHLHDSVLQTLALIQKNAHDAPTVARLARAQERDLRTWLFEEHSIDGTHLASALRGLAAEVEAGRQVVVEVVTVGDLTLTEAYAPLLRATREAVTNAAKHAGTGKVDVYAEVSPQAVEVFVKDRGVGFDPATIAADRHGVRGSIIDRMERHGGTAEVRSTPGEGTEVVLRMPVQEEKQ</sequence>
<evidence type="ECO:0000256" key="2">
    <source>
        <dbReference type="ARBA" id="ARBA00022777"/>
    </source>
</evidence>
<feature type="region of interest" description="Disordered" evidence="4">
    <location>
        <begin position="1"/>
        <end position="29"/>
    </location>
</feature>
<dbReference type="PANTHER" id="PTHR24421:SF61">
    <property type="entry name" value="OXYGEN SENSOR HISTIDINE KINASE NREB"/>
    <property type="match status" value="1"/>
</dbReference>
<evidence type="ECO:0000256" key="3">
    <source>
        <dbReference type="ARBA" id="ARBA00023012"/>
    </source>
</evidence>
<protein>
    <submittedName>
        <fullName evidence="7">PspC domain-containing protein</fullName>
    </submittedName>
</protein>
<keyword evidence="2" id="KW-0418">Kinase</keyword>
<dbReference type="EMBL" id="SDKM01000042">
    <property type="protein sequence ID" value="RYP82776.1"/>
    <property type="molecule type" value="Genomic_DNA"/>
</dbReference>
<feature type="transmembrane region" description="Helical" evidence="5">
    <location>
        <begin position="50"/>
        <end position="77"/>
    </location>
</feature>
<comment type="caution">
    <text evidence="7">The sequence shown here is derived from an EMBL/GenBank/DDBJ whole genome shotgun (WGS) entry which is preliminary data.</text>
</comment>
<evidence type="ECO:0000256" key="1">
    <source>
        <dbReference type="ARBA" id="ARBA00022679"/>
    </source>
</evidence>
<dbReference type="Pfam" id="PF02518">
    <property type="entry name" value="HATPase_c"/>
    <property type="match status" value="1"/>
</dbReference>
<organism evidence="7 8">
    <name type="scientific">Nocardioides guangzhouensis</name>
    <dbReference type="NCBI Taxonomy" id="2497878"/>
    <lineage>
        <taxon>Bacteria</taxon>
        <taxon>Bacillati</taxon>
        <taxon>Actinomycetota</taxon>
        <taxon>Actinomycetes</taxon>
        <taxon>Propionibacteriales</taxon>
        <taxon>Nocardioidaceae</taxon>
        <taxon>Nocardioides</taxon>
    </lineage>
</organism>
<dbReference type="SMART" id="SM00387">
    <property type="entry name" value="HATPase_c"/>
    <property type="match status" value="1"/>
</dbReference>
<dbReference type="CDD" id="cd16917">
    <property type="entry name" value="HATPase_UhpB-NarQ-NarX-like"/>
    <property type="match status" value="1"/>
</dbReference>
<evidence type="ECO:0000313" key="7">
    <source>
        <dbReference type="EMBL" id="RYP82776.1"/>
    </source>
</evidence>
<keyword evidence="5" id="KW-0472">Membrane</keyword>
<gene>
    <name evidence="7" type="ORF">EKO23_21030</name>
</gene>
<dbReference type="GO" id="GO:0016301">
    <property type="term" value="F:kinase activity"/>
    <property type="evidence" value="ECO:0007669"/>
    <property type="project" value="UniProtKB-KW"/>
</dbReference>
<keyword evidence="8" id="KW-1185">Reference proteome</keyword>
<dbReference type="InterPro" id="IPR036890">
    <property type="entry name" value="HATPase_C_sf"/>
</dbReference>
<proteinExistence type="predicted"/>
<reference evidence="7 8" key="1">
    <citation type="submission" date="2019-01" db="EMBL/GenBank/DDBJ databases">
        <title>Nocardioides guangzhouensis sp. nov., an actinobacterium isolated from soil.</title>
        <authorList>
            <person name="Fu Y."/>
            <person name="Cai Y."/>
            <person name="Lin Z."/>
            <person name="Chen P."/>
        </authorList>
    </citation>
    <scope>NUCLEOTIDE SEQUENCE [LARGE SCALE GENOMIC DNA]</scope>
    <source>
        <strain evidence="7 8">130</strain>
    </source>
</reference>
<dbReference type="InterPro" id="IPR050482">
    <property type="entry name" value="Sensor_HK_TwoCompSys"/>
</dbReference>
<dbReference type="SUPFAM" id="SSF55874">
    <property type="entry name" value="ATPase domain of HSP90 chaperone/DNA topoisomerase II/histidine kinase"/>
    <property type="match status" value="1"/>
</dbReference>
<name>A0A4Q4Z6V7_9ACTN</name>
<accession>A0A4Q4Z6V7</accession>
<evidence type="ECO:0000259" key="6">
    <source>
        <dbReference type="SMART" id="SM00387"/>
    </source>
</evidence>
<evidence type="ECO:0000256" key="5">
    <source>
        <dbReference type="SAM" id="Phobius"/>
    </source>
</evidence>
<feature type="domain" description="Histidine kinase/HSP90-like ATPase" evidence="6">
    <location>
        <begin position="337"/>
        <end position="431"/>
    </location>
</feature>
<evidence type="ECO:0000313" key="8">
    <source>
        <dbReference type="Proteomes" id="UP000295198"/>
    </source>
</evidence>
<dbReference type="GO" id="GO:0000160">
    <property type="term" value="P:phosphorelay signal transduction system"/>
    <property type="evidence" value="ECO:0007669"/>
    <property type="project" value="UniProtKB-KW"/>
</dbReference>
<dbReference type="InterPro" id="IPR003594">
    <property type="entry name" value="HATPase_dom"/>
</dbReference>
<feature type="transmembrane region" description="Helical" evidence="5">
    <location>
        <begin position="182"/>
        <end position="201"/>
    </location>
</feature>